<evidence type="ECO:0000256" key="1">
    <source>
        <dbReference type="SAM" id="MobiDB-lite"/>
    </source>
</evidence>
<feature type="transmembrane region" description="Helical" evidence="2">
    <location>
        <begin position="317"/>
        <end position="335"/>
    </location>
</feature>
<feature type="compositionally biased region" description="Gly residues" evidence="1">
    <location>
        <begin position="430"/>
        <end position="449"/>
    </location>
</feature>
<gene>
    <name evidence="3" type="ORF">SAMN04488548_13069</name>
</gene>
<dbReference type="Proteomes" id="UP000183180">
    <property type="component" value="Unassembled WGS sequence"/>
</dbReference>
<protein>
    <recommendedName>
        <fullName evidence="5">TrbL/VirB6 plasmid conjugal transfer protein</fullName>
    </recommendedName>
</protein>
<evidence type="ECO:0008006" key="5">
    <source>
        <dbReference type="Google" id="ProtNLM"/>
    </source>
</evidence>
<feature type="transmembrane region" description="Helical" evidence="2">
    <location>
        <begin position="227"/>
        <end position="250"/>
    </location>
</feature>
<dbReference type="InterPro" id="IPR045782">
    <property type="entry name" value="TrbL_3"/>
</dbReference>
<dbReference type="EMBL" id="FNLM01000030">
    <property type="protein sequence ID" value="SDT92769.1"/>
    <property type="molecule type" value="Genomic_DNA"/>
</dbReference>
<proteinExistence type="predicted"/>
<feature type="region of interest" description="Disordered" evidence="1">
    <location>
        <begin position="392"/>
        <end position="504"/>
    </location>
</feature>
<evidence type="ECO:0000256" key="2">
    <source>
        <dbReference type="SAM" id="Phobius"/>
    </source>
</evidence>
<feature type="compositionally biased region" description="Polar residues" evidence="1">
    <location>
        <begin position="467"/>
        <end position="487"/>
    </location>
</feature>
<keyword evidence="2" id="KW-1133">Transmembrane helix</keyword>
<reference evidence="3 4" key="1">
    <citation type="submission" date="2016-10" db="EMBL/GenBank/DDBJ databases">
        <authorList>
            <person name="de Groot N.N."/>
        </authorList>
    </citation>
    <scope>NUCLEOTIDE SEQUENCE [LARGE SCALE GENOMIC DNA]</scope>
    <source>
        <strain evidence="3 4">DSM 44215</strain>
    </source>
</reference>
<feature type="transmembrane region" description="Helical" evidence="2">
    <location>
        <begin position="169"/>
        <end position="191"/>
    </location>
</feature>
<dbReference type="STRING" id="158898.SAMN04488548_13069"/>
<evidence type="ECO:0000313" key="4">
    <source>
        <dbReference type="Proteomes" id="UP000183180"/>
    </source>
</evidence>
<accession>Q70KB6</accession>
<feature type="transmembrane region" description="Helical" evidence="2">
    <location>
        <begin position="257"/>
        <end position="277"/>
    </location>
</feature>
<dbReference type="Pfam" id="PF19590">
    <property type="entry name" value="TrbL_3"/>
    <property type="match status" value="1"/>
</dbReference>
<keyword evidence="2" id="KW-0812">Transmembrane</keyword>
<name>Q70KB6_9ACTN</name>
<feature type="transmembrane region" description="Helical" evidence="2">
    <location>
        <begin position="283"/>
        <end position="305"/>
    </location>
</feature>
<dbReference type="AlphaFoldDB" id="Q70KB6"/>
<sequence length="504" mass="49799">MVNHRNDSHLREARSGRLGRVRAALTGRRTHAAVVVALIAATVSSWAGAGTAAANPLCDALGPLTRTVCGAAGNAASNVAGSVVGGTFEKIVNSLLEGYQTVLTWAMAWWIKLPNPQLDNKSSLMQEVRDHTLQIQIVGLTFSLMFFGLRMMIDRKRSLADDAEEGFKLIFRSAMATAAIPLVLTVGGRIADGISTWLVSESVMAGGGNGDVIKNFLKLNLLTNSGLGTTAIGIFALVGFLGAFLQLALLVVREAMLLLVVAALPIAAAFSGTGPGSQSYQRLVTWSVSFLLFKPVGALTYFVAFRAGASKDNAQQVVLGMVLMMLCAFVLPALMRLIAPAVASMGGGGSGAAAAGAAIGAGVAAGKVAAAAASGGATAGASGGASAGGMSSIAGRGGGGPSGGISTASSPSPPPPSGGGGPGAQPALSGGQGGQASSGGGGGGGGPTSGLGDAMGSAGGLAGAAMQTVSDSVESEVEATTSADPSLSSPPPMRSGWNEHAMAH</sequence>
<evidence type="ECO:0000313" key="3">
    <source>
        <dbReference type="EMBL" id="SDT92769.1"/>
    </source>
</evidence>
<keyword evidence="2" id="KW-0472">Membrane</keyword>
<organism evidence="3 4">
    <name type="scientific">Gordonia westfalica</name>
    <dbReference type="NCBI Taxonomy" id="158898"/>
    <lineage>
        <taxon>Bacteria</taxon>
        <taxon>Bacillati</taxon>
        <taxon>Actinomycetota</taxon>
        <taxon>Actinomycetes</taxon>
        <taxon>Mycobacteriales</taxon>
        <taxon>Gordoniaceae</taxon>
        <taxon>Gordonia</taxon>
    </lineage>
</organism>
<feature type="transmembrane region" description="Helical" evidence="2">
    <location>
        <begin position="131"/>
        <end position="149"/>
    </location>
</feature>